<sequence length="480" mass="51697">MTREDKALSPFNEHIAALRSILSDEGVQVGADAAAYEEGARFDRGVAAFVLRPTSTAEVSAAVSYCVRNEIPIVPQAGNTGVVSGSTPDASGTQAVLSLDRLSRNLRLDIDNRSVRADAGILLSDLNAALEPDGLFFPIDLGANPRLGGMLSTNAGGARFLRYGDVRRNVLGITVVLADPEGSIVTLGSSLRKNNTGVDWKQLFIGTSGAFGIITECVLNAERIPRQNAAALLVPSTPSAILPLLREIEGRVGEYLSTFEAMSGNAIRLTLQSIPRLKNPFVGGQVPNYVLLVELTRTWEPRDGEQSLDKVLETALAEIWDTQPDLLADALFGPSQQLWMLRHSIPEGLKQSGRLVSCDLAFQRGDVMKFCDTVTTELPIRFPGVIMCDFGHVGDGGVHLSLVAPHGSEAALNPDLEGNLRSWIYEKAVNDFGGSYSGEHGIGRKNQAYYDKFTPERLKSWARAMKAVTSPSELGVPRLG</sequence>
<dbReference type="PROSITE" id="PS51387">
    <property type="entry name" value="FAD_PCMH"/>
    <property type="match status" value="1"/>
</dbReference>
<protein>
    <submittedName>
        <fullName evidence="5">FAD-binding oxidoreductase</fullName>
    </submittedName>
</protein>
<dbReference type="InterPro" id="IPR051264">
    <property type="entry name" value="FAD-oxidored/transferase_4"/>
</dbReference>
<name>A0AA50DH98_9HYPH</name>
<accession>A0AA50DH98</accession>
<dbReference type="PANTHER" id="PTHR43716:SF1">
    <property type="entry name" value="D-2-HYDROXYGLUTARATE DEHYDROGENASE, MITOCHONDRIAL"/>
    <property type="match status" value="1"/>
</dbReference>
<dbReference type="AlphaFoldDB" id="A0AA50DH98"/>
<dbReference type="InterPro" id="IPR016164">
    <property type="entry name" value="FAD-linked_Oxase-like_C"/>
</dbReference>
<comment type="cofactor">
    <cofactor evidence="1">
        <name>FAD</name>
        <dbReference type="ChEBI" id="CHEBI:57692"/>
    </cofactor>
</comment>
<dbReference type="Pfam" id="PF02913">
    <property type="entry name" value="FAD-oxidase_C"/>
    <property type="match status" value="1"/>
</dbReference>
<dbReference type="Gene3D" id="3.30.43.10">
    <property type="entry name" value="Uridine Diphospho-n-acetylenolpyruvylglucosamine Reductase, domain 2"/>
    <property type="match status" value="1"/>
</dbReference>
<dbReference type="RefSeq" id="WP_306041288.1">
    <property type="nucleotide sequence ID" value="NZ_CP132306.1"/>
</dbReference>
<keyword evidence="6" id="KW-1185">Reference proteome</keyword>
<keyword evidence="4" id="KW-0560">Oxidoreductase</keyword>
<evidence type="ECO:0000256" key="2">
    <source>
        <dbReference type="ARBA" id="ARBA00022630"/>
    </source>
</evidence>
<keyword evidence="2" id="KW-0285">Flavoprotein</keyword>
<dbReference type="Pfam" id="PF01565">
    <property type="entry name" value="FAD_binding_4"/>
    <property type="match status" value="1"/>
</dbReference>
<dbReference type="InterPro" id="IPR016166">
    <property type="entry name" value="FAD-bd_PCMH"/>
</dbReference>
<dbReference type="GO" id="GO:0016491">
    <property type="term" value="F:oxidoreductase activity"/>
    <property type="evidence" value="ECO:0007669"/>
    <property type="project" value="UniProtKB-KW"/>
</dbReference>
<gene>
    <name evidence="5" type="ORF">Q9313_26390</name>
</gene>
<evidence type="ECO:0000256" key="4">
    <source>
        <dbReference type="ARBA" id="ARBA00023002"/>
    </source>
</evidence>
<dbReference type="InterPro" id="IPR006094">
    <property type="entry name" value="Oxid_FAD_bind_N"/>
</dbReference>
<proteinExistence type="predicted"/>
<dbReference type="SUPFAM" id="SSF55103">
    <property type="entry name" value="FAD-linked oxidases, C-terminal domain"/>
    <property type="match status" value="1"/>
</dbReference>
<keyword evidence="5" id="KW-0614">Plasmid</keyword>
<geneLocation type="plasmid" evidence="5 6">
    <name>unnamed4</name>
</geneLocation>
<reference evidence="5 6" key="1">
    <citation type="submission" date="2023-08" db="EMBL/GenBank/DDBJ databases">
        <title>Pathogen: clinical or host-associated sample.</title>
        <authorList>
            <person name="Hergert J."/>
            <person name="Casey R."/>
            <person name="Wagner J."/>
            <person name="Young E.L."/>
            <person name="Oakeson K.F."/>
        </authorList>
    </citation>
    <scope>NUCLEOTIDE SEQUENCE [LARGE SCALE GENOMIC DNA]</scope>
    <source>
        <strain evidence="5 6">1760953</strain>
        <plasmid evidence="5 6">unnamed4</plasmid>
    </source>
</reference>
<evidence type="ECO:0000313" key="5">
    <source>
        <dbReference type="EMBL" id="WLS01056.1"/>
    </source>
</evidence>
<dbReference type="PANTHER" id="PTHR43716">
    <property type="entry name" value="D-2-HYDROXYGLUTARATE DEHYDROGENASE, MITOCHONDRIAL"/>
    <property type="match status" value="1"/>
</dbReference>
<evidence type="ECO:0000313" key="6">
    <source>
        <dbReference type="Proteomes" id="UP001234585"/>
    </source>
</evidence>
<dbReference type="Gene3D" id="3.30.70.2740">
    <property type="match status" value="1"/>
</dbReference>
<dbReference type="Proteomes" id="UP001234585">
    <property type="component" value="Plasmid unnamed4"/>
</dbReference>
<dbReference type="InterPro" id="IPR016167">
    <property type="entry name" value="FAD-bd_PCMH_sub1"/>
</dbReference>
<dbReference type="InterPro" id="IPR016169">
    <property type="entry name" value="FAD-bd_PCMH_sub2"/>
</dbReference>
<evidence type="ECO:0000256" key="3">
    <source>
        <dbReference type="ARBA" id="ARBA00022827"/>
    </source>
</evidence>
<dbReference type="Gene3D" id="3.30.465.10">
    <property type="match status" value="1"/>
</dbReference>
<dbReference type="GO" id="GO:0022904">
    <property type="term" value="P:respiratory electron transport chain"/>
    <property type="evidence" value="ECO:0007669"/>
    <property type="project" value="TreeGrafter"/>
</dbReference>
<organism evidence="5 6">
    <name type="scientific">Shinella sumterensis</name>
    <dbReference type="NCBI Taxonomy" id="1967501"/>
    <lineage>
        <taxon>Bacteria</taxon>
        <taxon>Pseudomonadati</taxon>
        <taxon>Pseudomonadota</taxon>
        <taxon>Alphaproteobacteria</taxon>
        <taxon>Hyphomicrobiales</taxon>
        <taxon>Rhizobiaceae</taxon>
        <taxon>Shinella</taxon>
    </lineage>
</organism>
<dbReference type="InterPro" id="IPR036318">
    <property type="entry name" value="FAD-bd_PCMH-like_sf"/>
</dbReference>
<evidence type="ECO:0000256" key="1">
    <source>
        <dbReference type="ARBA" id="ARBA00001974"/>
    </source>
</evidence>
<dbReference type="InterPro" id="IPR004113">
    <property type="entry name" value="FAD-bd_oxidored_4_C"/>
</dbReference>
<dbReference type="SUPFAM" id="SSF56176">
    <property type="entry name" value="FAD-binding/transporter-associated domain-like"/>
    <property type="match status" value="1"/>
</dbReference>
<dbReference type="EMBL" id="CP132306">
    <property type="protein sequence ID" value="WLS01056.1"/>
    <property type="molecule type" value="Genomic_DNA"/>
</dbReference>
<keyword evidence="3" id="KW-0274">FAD</keyword>
<dbReference type="Gene3D" id="3.30.70.2190">
    <property type="match status" value="1"/>
</dbReference>
<dbReference type="GO" id="GO:0071949">
    <property type="term" value="F:FAD binding"/>
    <property type="evidence" value="ECO:0007669"/>
    <property type="project" value="InterPro"/>
</dbReference>